<keyword evidence="3 6" id="KW-0812">Transmembrane</keyword>
<reference evidence="7" key="1">
    <citation type="submission" date="2024-06" db="UniProtKB">
        <authorList>
            <consortium name="RefSeq"/>
        </authorList>
    </citation>
    <scope>NUCLEOTIDE SEQUENCE [LARGE SCALE GENOMIC DNA]</scope>
    <source>
        <tissue evidence="8">Whole sample</tissue>
    </source>
</reference>
<dbReference type="KEGG" id="cvn:111101751"/>
<comment type="similarity">
    <text evidence="2">Belongs to the CD225/Dispanin family.</text>
</comment>
<feature type="transmembrane region" description="Helical" evidence="6">
    <location>
        <begin position="116"/>
        <end position="140"/>
    </location>
</feature>
<gene>
    <name evidence="8 9" type="primary">LOC111101751</name>
</gene>
<evidence type="ECO:0000313" key="9">
    <source>
        <dbReference type="RefSeq" id="XP_022290065.1"/>
    </source>
</evidence>
<dbReference type="GO" id="GO:0016020">
    <property type="term" value="C:membrane"/>
    <property type="evidence" value="ECO:0007669"/>
    <property type="project" value="UniProtKB-SubCell"/>
</dbReference>
<dbReference type="RefSeq" id="XP_022290061.1">
    <property type="nucleotide sequence ID" value="XM_022434353.1"/>
</dbReference>
<evidence type="ECO:0000313" key="8">
    <source>
        <dbReference type="RefSeq" id="XP_022290061.1"/>
    </source>
</evidence>
<keyword evidence="7" id="KW-1185">Reference proteome</keyword>
<keyword evidence="5 6" id="KW-0472">Membrane</keyword>
<comment type="subcellular location">
    <subcellularLocation>
        <location evidence="1">Membrane</location>
    </subcellularLocation>
</comment>
<dbReference type="Proteomes" id="UP000694844">
    <property type="component" value="Chromosome 1"/>
</dbReference>
<evidence type="ECO:0000256" key="1">
    <source>
        <dbReference type="ARBA" id="ARBA00004370"/>
    </source>
</evidence>
<protein>
    <submittedName>
        <fullName evidence="8 9">Uncharacterized protein LOC111101751</fullName>
    </submittedName>
</protein>
<organism evidence="7 9">
    <name type="scientific">Crassostrea virginica</name>
    <name type="common">Eastern oyster</name>
    <dbReference type="NCBI Taxonomy" id="6565"/>
    <lineage>
        <taxon>Eukaryota</taxon>
        <taxon>Metazoa</taxon>
        <taxon>Spiralia</taxon>
        <taxon>Lophotrochozoa</taxon>
        <taxon>Mollusca</taxon>
        <taxon>Bivalvia</taxon>
        <taxon>Autobranchia</taxon>
        <taxon>Pteriomorphia</taxon>
        <taxon>Ostreida</taxon>
        <taxon>Ostreoidea</taxon>
        <taxon>Ostreidae</taxon>
        <taxon>Crassostrea</taxon>
    </lineage>
</organism>
<keyword evidence="4 6" id="KW-1133">Transmembrane helix</keyword>
<feature type="transmembrane region" description="Helical" evidence="6">
    <location>
        <begin position="75"/>
        <end position="95"/>
    </location>
</feature>
<evidence type="ECO:0000256" key="2">
    <source>
        <dbReference type="ARBA" id="ARBA00006843"/>
    </source>
</evidence>
<dbReference type="RefSeq" id="XP_022290065.1">
    <property type="nucleotide sequence ID" value="XM_022434357.1"/>
</dbReference>
<dbReference type="InterPro" id="IPR007593">
    <property type="entry name" value="CD225/Dispanin_fam"/>
</dbReference>
<sequence length="149" mass="16826">MSQYLSQPRGYASESETGSMYELRQYPSYYSSQASITPYGSHKSLLSMYTPSQASTFLPIVQNAPNPEKRPADHFGIAMLSLFFNPIFGLIAIFLSQMSKDYFNRCKYIKASKYGAYAKGTAMGGIISMLVVLLMIAAQITHYHMKFYY</sequence>
<dbReference type="GeneID" id="111101751"/>
<dbReference type="OrthoDB" id="6090660at2759"/>
<name>A0A8B8AFV9_CRAVI</name>
<evidence type="ECO:0000313" key="7">
    <source>
        <dbReference type="Proteomes" id="UP000694844"/>
    </source>
</evidence>
<dbReference type="Pfam" id="PF04505">
    <property type="entry name" value="CD225"/>
    <property type="match status" value="1"/>
</dbReference>
<evidence type="ECO:0000256" key="4">
    <source>
        <dbReference type="ARBA" id="ARBA00022989"/>
    </source>
</evidence>
<reference evidence="9" key="2">
    <citation type="submission" date="2025-04" db="UniProtKB">
        <authorList>
            <consortium name="RefSeq"/>
        </authorList>
    </citation>
    <scope>IDENTIFICATION</scope>
    <source>
        <tissue evidence="9">Whole sample</tissue>
    </source>
</reference>
<dbReference type="AlphaFoldDB" id="A0A8B8AFV9"/>
<proteinExistence type="inferred from homology"/>
<accession>A0A8B8AFV9</accession>
<evidence type="ECO:0000256" key="6">
    <source>
        <dbReference type="SAM" id="Phobius"/>
    </source>
</evidence>
<evidence type="ECO:0000256" key="5">
    <source>
        <dbReference type="ARBA" id="ARBA00023136"/>
    </source>
</evidence>
<evidence type="ECO:0000256" key="3">
    <source>
        <dbReference type="ARBA" id="ARBA00022692"/>
    </source>
</evidence>